<dbReference type="NCBIfam" id="TIGR00150">
    <property type="entry name" value="T6A_YjeE"/>
    <property type="match status" value="1"/>
</dbReference>
<dbReference type="SUPFAM" id="SSF52540">
    <property type="entry name" value="P-loop containing nucleoside triphosphate hydrolases"/>
    <property type="match status" value="1"/>
</dbReference>
<dbReference type="Pfam" id="PF02367">
    <property type="entry name" value="TsaE"/>
    <property type="match status" value="1"/>
</dbReference>
<dbReference type="Proteomes" id="UP001280897">
    <property type="component" value="Unassembled WGS sequence"/>
</dbReference>
<evidence type="ECO:0000256" key="7">
    <source>
        <dbReference type="ARBA" id="ARBA00022741"/>
    </source>
</evidence>
<evidence type="ECO:0000313" key="11">
    <source>
        <dbReference type="EMBL" id="MDV2621082.1"/>
    </source>
</evidence>
<dbReference type="PANTHER" id="PTHR33540:SF2">
    <property type="entry name" value="TRNA THREONYLCARBAMOYLADENOSINE BIOSYNTHESIS PROTEIN TSAE"/>
    <property type="match status" value="1"/>
</dbReference>
<keyword evidence="4" id="KW-0963">Cytoplasm</keyword>
<evidence type="ECO:0000256" key="4">
    <source>
        <dbReference type="ARBA" id="ARBA00022490"/>
    </source>
</evidence>
<dbReference type="GO" id="GO:0002949">
    <property type="term" value="P:tRNA threonylcarbamoyladenosine modification"/>
    <property type="evidence" value="ECO:0007669"/>
    <property type="project" value="InterPro"/>
</dbReference>
<organism evidence="11 12">
    <name type="scientific">Pediococcus acidilactici</name>
    <dbReference type="NCBI Taxonomy" id="1254"/>
    <lineage>
        <taxon>Bacteria</taxon>
        <taxon>Bacillati</taxon>
        <taxon>Bacillota</taxon>
        <taxon>Bacilli</taxon>
        <taxon>Lactobacillales</taxon>
        <taxon>Lactobacillaceae</taxon>
        <taxon>Pediococcus</taxon>
        <taxon>Pediococcus acidilactici group</taxon>
    </lineage>
</organism>
<dbReference type="InterPro" id="IPR003442">
    <property type="entry name" value="T6A_TsaE"/>
</dbReference>
<sequence>MQTYQLRNEEMTIEFGKMIGKLLHPNDVVVLDGDLGAGKTTLTKGIAQALGIKRYVKSPTYTIIHEYHDGRMPLYHIDAYRLEDGNADDIGLEEYFESDGVTVIEWAQFIKEYLPEEYLKIGLDRNHDNTQRFLTIEPNGERYQQFEKFLEDQINGQ</sequence>
<protein>
    <recommendedName>
        <fullName evidence="3">tRNA threonylcarbamoyladenosine biosynthesis protein TsaE</fullName>
    </recommendedName>
    <alternativeName>
        <fullName evidence="10">t(6)A37 threonylcarbamoyladenosine biosynthesis protein TsaE</fullName>
    </alternativeName>
</protein>
<dbReference type="PANTHER" id="PTHR33540">
    <property type="entry name" value="TRNA THREONYLCARBAMOYLADENOSINE BIOSYNTHESIS PROTEIN TSAE"/>
    <property type="match status" value="1"/>
</dbReference>
<reference evidence="11" key="1">
    <citation type="journal article" date="2023" name="PeerJ">
        <title>Selection and evaluation of lactic acid bacteria from chicken feces in Thailand as potential probiotics.</title>
        <authorList>
            <person name="Khurajog B."/>
            <person name="Disastra Y."/>
            <person name="Lawwyne L.D."/>
            <person name="Sirichokchatchawan W."/>
            <person name="Niyomtham W."/>
            <person name="Yindee J."/>
            <person name="Hampson D.J."/>
            <person name="Prapasarakul N."/>
        </authorList>
    </citation>
    <scope>NUCLEOTIDE SEQUENCE</scope>
    <source>
        <strain evidence="11">BF9</strain>
    </source>
</reference>
<comment type="subcellular location">
    <subcellularLocation>
        <location evidence="1">Cytoplasm</location>
    </subcellularLocation>
</comment>
<keyword evidence="8" id="KW-0067">ATP-binding</keyword>
<keyword evidence="9" id="KW-0460">Magnesium</keyword>
<reference evidence="11" key="2">
    <citation type="submission" date="2023-10" db="EMBL/GenBank/DDBJ databases">
        <authorList>
            <person name="Khurajog B."/>
        </authorList>
    </citation>
    <scope>NUCLEOTIDE SEQUENCE</scope>
    <source>
        <strain evidence="11">BF9</strain>
    </source>
</reference>
<keyword evidence="7" id="KW-0547">Nucleotide-binding</keyword>
<keyword evidence="5" id="KW-0819">tRNA processing</keyword>
<gene>
    <name evidence="11" type="primary">tsaE</name>
    <name evidence="11" type="ORF">R0G89_04975</name>
</gene>
<proteinExistence type="inferred from homology"/>
<comment type="caution">
    <text evidence="11">The sequence shown here is derived from an EMBL/GenBank/DDBJ whole genome shotgun (WGS) entry which is preliminary data.</text>
</comment>
<evidence type="ECO:0000256" key="2">
    <source>
        <dbReference type="ARBA" id="ARBA00007599"/>
    </source>
</evidence>
<evidence type="ECO:0000256" key="8">
    <source>
        <dbReference type="ARBA" id="ARBA00022840"/>
    </source>
</evidence>
<evidence type="ECO:0000256" key="3">
    <source>
        <dbReference type="ARBA" id="ARBA00019010"/>
    </source>
</evidence>
<dbReference type="EMBL" id="JAWJAV010000003">
    <property type="protein sequence ID" value="MDV2621082.1"/>
    <property type="molecule type" value="Genomic_DNA"/>
</dbReference>
<keyword evidence="6" id="KW-0479">Metal-binding</keyword>
<dbReference type="KEGG" id="paci:A4V11_09140"/>
<evidence type="ECO:0000256" key="5">
    <source>
        <dbReference type="ARBA" id="ARBA00022694"/>
    </source>
</evidence>
<dbReference type="AlphaFoldDB" id="A0AAW8YG22"/>
<evidence type="ECO:0000256" key="6">
    <source>
        <dbReference type="ARBA" id="ARBA00022723"/>
    </source>
</evidence>
<evidence type="ECO:0000256" key="1">
    <source>
        <dbReference type="ARBA" id="ARBA00004496"/>
    </source>
</evidence>
<dbReference type="GO" id="GO:0005737">
    <property type="term" value="C:cytoplasm"/>
    <property type="evidence" value="ECO:0007669"/>
    <property type="project" value="UniProtKB-SubCell"/>
</dbReference>
<dbReference type="Gene3D" id="3.40.50.300">
    <property type="entry name" value="P-loop containing nucleotide triphosphate hydrolases"/>
    <property type="match status" value="1"/>
</dbReference>
<evidence type="ECO:0000313" key="12">
    <source>
        <dbReference type="Proteomes" id="UP001280897"/>
    </source>
</evidence>
<accession>A0AAW8YG22</accession>
<evidence type="ECO:0000256" key="9">
    <source>
        <dbReference type="ARBA" id="ARBA00022842"/>
    </source>
</evidence>
<dbReference type="InterPro" id="IPR027417">
    <property type="entry name" value="P-loop_NTPase"/>
</dbReference>
<dbReference type="RefSeq" id="WP_004166671.1">
    <property type="nucleotide sequence ID" value="NZ_BMWN01000004.1"/>
</dbReference>
<comment type="similarity">
    <text evidence="2">Belongs to the TsaE family.</text>
</comment>
<evidence type="ECO:0000256" key="10">
    <source>
        <dbReference type="ARBA" id="ARBA00032441"/>
    </source>
</evidence>
<dbReference type="GO" id="GO:0046872">
    <property type="term" value="F:metal ion binding"/>
    <property type="evidence" value="ECO:0007669"/>
    <property type="project" value="UniProtKB-KW"/>
</dbReference>
<dbReference type="GO" id="GO:0005524">
    <property type="term" value="F:ATP binding"/>
    <property type="evidence" value="ECO:0007669"/>
    <property type="project" value="UniProtKB-KW"/>
</dbReference>
<name>A0AAW8YG22_PEDAC</name>